<dbReference type="Gene3D" id="3.90.1180.10">
    <property type="entry name" value="Ribosomal protein L13"/>
    <property type="match status" value="1"/>
</dbReference>
<evidence type="ECO:0000313" key="8">
    <source>
        <dbReference type="Proteomes" id="UP000077671"/>
    </source>
</evidence>
<dbReference type="SUPFAM" id="SSF52161">
    <property type="entry name" value="Ribosomal protein L13"/>
    <property type="match status" value="1"/>
</dbReference>
<proteinExistence type="inferred from homology"/>
<evidence type="ECO:0000313" key="7">
    <source>
        <dbReference type="EMBL" id="KAE8263584.1"/>
    </source>
</evidence>
<dbReference type="NCBIfam" id="TIGR01077">
    <property type="entry name" value="L13_A_E"/>
    <property type="match status" value="1"/>
</dbReference>
<dbReference type="EMBL" id="LWDD02000130">
    <property type="protein sequence ID" value="KAE8263584.1"/>
    <property type="molecule type" value="Genomic_DNA"/>
</dbReference>
<sequence length="204" mass="22900">MSRLQSTPYIVDGKGHLLGRLASVLAKEILSGQKVTVVRTELINVSGGFFRQKLKYHAYLHKRHLVNPRRAGPFHHRAPHQILYKAIRGMVPHKTARGAAALQRLKLYEGVPPPFDRKKKMVIPAALRVLRLKPGRKYATLKRISSEVGWNYADVVDKLEEKRKVKATAFHERKTAALKRRAAALTASSDKLGESNAKLAVYGL</sequence>
<dbReference type="Proteomes" id="UP000836402">
    <property type="component" value="Unassembled WGS sequence"/>
</dbReference>
<dbReference type="FunFam" id="6.10.250.3250:FF:000001">
    <property type="entry name" value="60S ribosomal protein L13a"/>
    <property type="match status" value="1"/>
</dbReference>
<dbReference type="GO" id="GO:0022625">
    <property type="term" value="C:cytosolic large ribosomal subunit"/>
    <property type="evidence" value="ECO:0007669"/>
    <property type="project" value="TreeGrafter"/>
</dbReference>
<dbReference type="HAMAP" id="MF_01366">
    <property type="entry name" value="Ribosomal_uL13"/>
    <property type="match status" value="1"/>
</dbReference>
<dbReference type="EMBL" id="CAJHJG010002608">
    <property type="protein sequence ID" value="CAD6921433.1"/>
    <property type="molecule type" value="Genomic_DNA"/>
</dbReference>
<evidence type="ECO:0000256" key="4">
    <source>
        <dbReference type="ARBA" id="ARBA00023274"/>
    </source>
</evidence>
<dbReference type="PROSITE" id="PS00783">
    <property type="entry name" value="RIBOSOMAL_L13"/>
    <property type="match status" value="1"/>
</dbReference>
<reference evidence="6" key="3">
    <citation type="submission" date="2020-10" db="EMBL/GenBank/DDBJ databases">
        <authorList>
            <person name="Sedaghatjoo S."/>
        </authorList>
    </citation>
    <scope>NUCLEOTIDE SEQUENCE</scope>
    <source>
        <strain evidence="6">AZH3</strain>
    </source>
</reference>
<dbReference type="GO" id="GO:0017148">
    <property type="term" value="P:negative regulation of translation"/>
    <property type="evidence" value="ECO:0007669"/>
    <property type="project" value="TreeGrafter"/>
</dbReference>
<reference evidence="7" key="2">
    <citation type="journal article" date="2019" name="IMA Fungus">
        <title>Genome sequencing and comparison of five Tilletia species to identify candidate genes for the detection of regulated species infecting wheat.</title>
        <authorList>
            <person name="Nguyen H.D.T."/>
            <person name="Sultana T."/>
            <person name="Kesanakurti P."/>
            <person name="Hambleton S."/>
        </authorList>
    </citation>
    <scope>NUCLEOTIDE SEQUENCE</scope>
    <source>
        <strain evidence="7">DAOMC 238032</strain>
    </source>
</reference>
<dbReference type="PANTHER" id="PTHR11545:SF3">
    <property type="entry name" value="LARGE RIBOSOMAL SUBUNIT PROTEIN UL13"/>
    <property type="match status" value="1"/>
</dbReference>
<dbReference type="InterPro" id="IPR005755">
    <property type="entry name" value="Ribosomal_uL13_euk/arc"/>
</dbReference>
<comment type="similarity">
    <text evidence="2 5">Belongs to the universal ribosomal protein uL13 family.</text>
</comment>
<dbReference type="AlphaFoldDB" id="A0A177VHX5"/>
<dbReference type="InterPro" id="IPR023563">
    <property type="entry name" value="Ribosomal_uL13_CS"/>
</dbReference>
<reference evidence="7" key="1">
    <citation type="submission" date="2016-04" db="EMBL/GenBank/DDBJ databases">
        <authorList>
            <person name="Nguyen H.D."/>
            <person name="Kesanakurti P."/>
            <person name="Cullis J."/>
            <person name="Levesque C.A."/>
            <person name="Hambleton S."/>
        </authorList>
    </citation>
    <scope>NUCLEOTIDE SEQUENCE</scope>
    <source>
        <strain evidence="7">DAOMC 238032</strain>
    </source>
</reference>
<organism evidence="7 8">
    <name type="scientific">Tilletia caries</name>
    <name type="common">wheat bunt fungus</name>
    <dbReference type="NCBI Taxonomy" id="13290"/>
    <lineage>
        <taxon>Eukaryota</taxon>
        <taxon>Fungi</taxon>
        <taxon>Dikarya</taxon>
        <taxon>Basidiomycota</taxon>
        <taxon>Ustilaginomycotina</taxon>
        <taxon>Exobasidiomycetes</taxon>
        <taxon>Tilletiales</taxon>
        <taxon>Tilletiaceae</taxon>
        <taxon>Tilletia</taxon>
    </lineage>
</organism>
<dbReference type="GO" id="GO:0006412">
    <property type="term" value="P:translation"/>
    <property type="evidence" value="ECO:0007669"/>
    <property type="project" value="InterPro"/>
</dbReference>
<dbReference type="InterPro" id="IPR005822">
    <property type="entry name" value="Ribosomal_uL13"/>
</dbReference>
<dbReference type="PANTHER" id="PTHR11545">
    <property type="entry name" value="RIBOSOMAL PROTEIN L13"/>
    <property type="match status" value="1"/>
</dbReference>
<evidence type="ECO:0008006" key="10">
    <source>
        <dbReference type="Google" id="ProtNLM"/>
    </source>
</evidence>
<protein>
    <recommendedName>
        <fullName evidence="10">60S ribosomal protein L16</fullName>
    </recommendedName>
</protein>
<name>A0A177VHX5_9BASI</name>
<dbReference type="Proteomes" id="UP000077671">
    <property type="component" value="Unassembled WGS sequence"/>
</dbReference>
<evidence type="ECO:0000256" key="3">
    <source>
        <dbReference type="ARBA" id="ARBA00022980"/>
    </source>
</evidence>
<dbReference type="FunFam" id="3.90.1180.10:FF:000002">
    <property type="entry name" value="60S ribosomal protein L16"/>
    <property type="match status" value="1"/>
</dbReference>
<dbReference type="InterPro" id="IPR036899">
    <property type="entry name" value="Ribosomal_uL13_sf"/>
</dbReference>
<comment type="caution">
    <text evidence="7">The sequence shown here is derived from an EMBL/GenBank/DDBJ whole genome shotgun (WGS) entry which is preliminary data.</text>
</comment>
<dbReference type="Gene3D" id="6.10.250.3250">
    <property type="match status" value="1"/>
</dbReference>
<keyword evidence="3 5" id="KW-0689">Ribosomal protein</keyword>
<evidence type="ECO:0000256" key="1">
    <source>
        <dbReference type="ARBA" id="ARBA00004021"/>
    </source>
</evidence>
<keyword evidence="9" id="KW-1185">Reference proteome</keyword>
<comment type="function">
    <text evidence="1">Component of the ribosome, a large ribonucleoprotein complex responsible for the synthesis of proteins in the cell. The small ribosomal subunit (SSU) binds messenger RNAs (mRNAs) and translates the encoded message by selecting cognate aminoacyl-transfer RNA (tRNA) molecules. The large subunit (LSU) contains the ribosomal catalytic site termed the peptidyl transferase center (PTC), which catalyzes the formation of peptide bonds, thereby polymerizing the amino acids delivered by tRNAs into a polypeptide chain. The nascent polypeptides leave the ribosome through a tunnel in the LSU and interact with protein factors that function in enzymatic processing, targeting, and the membrane insertion of nascent chains at the exit of the ribosomal tunnel.</text>
</comment>
<accession>A0A177VHX5</accession>
<evidence type="ECO:0000256" key="5">
    <source>
        <dbReference type="RuleBase" id="RU003877"/>
    </source>
</evidence>
<gene>
    <name evidence="7" type="ORF">A4X03_0g1572</name>
    <name evidence="6" type="ORF">JKIAZH3_G3568</name>
</gene>
<dbReference type="Pfam" id="PF00572">
    <property type="entry name" value="Ribosomal_L13"/>
    <property type="match status" value="1"/>
</dbReference>
<keyword evidence="4 5" id="KW-0687">Ribonucleoprotein</keyword>
<evidence type="ECO:0000256" key="2">
    <source>
        <dbReference type="ARBA" id="ARBA00006227"/>
    </source>
</evidence>
<dbReference type="GO" id="GO:0003729">
    <property type="term" value="F:mRNA binding"/>
    <property type="evidence" value="ECO:0007669"/>
    <property type="project" value="TreeGrafter"/>
</dbReference>
<evidence type="ECO:0000313" key="6">
    <source>
        <dbReference type="EMBL" id="CAD6921433.1"/>
    </source>
</evidence>
<evidence type="ECO:0000313" key="9">
    <source>
        <dbReference type="Proteomes" id="UP000836402"/>
    </source>
</evidence>
<dbReference type="GO" id="GO:0003735">
    <property type="term" value="F:structural constituent of ribosome"/>
    <property type="evidence" value="ECO:0007669"/>
    <property type="project" value="InterPro"/>
</dbReference>